<dbReference type="EMBL" id="BK015461">
    <property type="protein sequence ID" value="DAE08015.1"/>
    <property type="molecule type" value="Genomic_DNA"/>
</dbReference>
<proteinExistence type="predicted"/>
<feature type="coiled-coil region" evidence="1">
    <location>
        <begin position="1"/>
        <end position="35"/>
    </location>
</feature>
<protein>
    <submittedName>
        <fullName evidence="3">Portal protein</fullName>
    </submittedName>
</protein>
<accession>A0A8S5PLF3</accession>
<evidence type="ECO:0000256" key="1">
    <source>
        <dbReference type="SAM" id="Coils"/>
    </source>
</evidence>
<evidence type="ECO:0000256" key="2">
    <source>
        <dbReference type="SAM" id="MobiDB-lite"/>
    </source>
</evidence>
<sequence length="659" mass="73506">MKQDENKLRLWQDRLQAAENAIEGERARMKKREKLYEGDHTIYGAGGRAQAGADGVSEATHVRNVCFEMVETQVDSTIPSPKVTAVRPEDEELADIVENLLRDVMDRLPMERINDEGERISPVQGGHGLLVDWLDSVSGRDWLGDLRVQLIHPRCIVPQAGVYQVADMDWVFLKTPQTRRQIRVNYGVELEGENESDPEARRLGDGPDTTEEIVTMVTAYYRNKSGGIGRLRWVNDTVLEDLDDCQVRRIHRCKACGAVGDGRKCSYCGSTKFETDTEEDEVLTEDITLRDGTVIPAMSMVRDELGQPVLEELTEGRDVLPQLRASGGPAVRHVRLVQAPTRIPYYKPDVYPLVVRKNVSLPGRFFGGSDIDAIADQQNTLNKLSTKINAKVLGGGSFTTVPESGGVFIDDRDNRILRVKSAAQMEMIRTYNTQVDVSADLALRAQIYEEARQTIGVTDSMQGRKDPTATSAVAKEFSAQQAAGRLESKRVMKQAMYQDLFEAIFKFFLAYCDEPRSIRRTNEHGDVSYQVFDRHDFLYQDEAGEWRYNTDFLFSCDSAAPLATDRQSLWKEARMNLQQGAMGPVNEVTTLIRFWTQMEKLHYPMAGDMKKSLEEQLAASQAAQTSRAPKAASTAEGGTVSDISGGVQAVVPDGGEVMA</sequence>
<name>A0A8S5PLF3_9CAUD</name>
<organism evidence="3">
    <name type="scientific">Myoviridae sp. ctisV53</name>
    <dbReference type="NCBI Taxonomy" id="2825156"/>
    <lineage>
        <taxon>Viruses</taxon>
        <taxon>Duplodnaviria</taxon>
        <taxon>Heunggongvirae</taxon>
        <taxon>Uroviricota</taxon>
        <taxon>Caudoviricetes</taxon>
    </lineage>
</organism>
<keyword evidence="1" id="KW-0175">Coiled coil</keyword>
<feature type="region of interest" description="Disordered" evidence="2">
    <location>
        <begin position="617"/>
        <end position="646"/>
    </location>
</feature>
<evidence type="ECO:0000313" key="3">
    <source>
        <dbReference type="EMBL" id="DAE08015.1"/>
    </source>
</evidence>
<reference evidence="3" key="1">
    <citation type="journal article" date="2021" name="Proc. Natl. Acad. Sci. U.S.A.">
        <title>A Catalog of Tens of Thousands of Viruses from Human Metagenomes Reveals Hidden Associations with Chronic Diseases.</title>
        <authorList>
            <person name="Tisza M.J."/>
            <person name="Buck C.B."/>
        </authorList>
    </citation>
    <scope>NUCLEOTIDE SEQUENCE</scope>
    <source>
        <strain evidence="3">CtisV53</strain>
    </source>
</reference>